<proteinExistence type="inferred from homology"/>
<dbReference type="GO" id="GO:0004135">
    <property type="term" value="F:amylo-alpha-1,6-glucosidase activity"/>
    <property type="evidence" value="ECO:0007669"/>
    <property type="project" value="InterPro"/>
</dbReference>
<dbReference type="InterPro" id="IPR014756">
    <property type="entry name" value="Ig_E-set"/>
</dbReference>
<dbReference type="InterPro" id="IPR013780">
    <property type="entry name" value="Glyco_hydro_b"/>
</dbReference>
<dbReference type="InterPro" id="IPR011837">
    <property type="entry name" value="Glycogen_debranch_GlgX"/>
</dbReference>
<dbReference type="Gene3D" id="2.60.40.1180">
    <property type="entry name" value="Golgi alpha-mannosidase II"/>
    <property type="match status" value="1"/>
</dbReference>
<name>A0A1C3EGA5_9GAMM</name>
<dbReference type="InterPro" id="IPR004193">
    <property type="entry name" value="Glyco_hydro_13_N"/>
</dbReference>
<dbReference type="NCBIfam" id="TIGR02100">
    <property type="entry name" value="glgX_debranch"/>
    <property type="match status" value="1"/>
</dbReference>
<evidence type="ECO:0000313" key="6">
    <source>
        <dbReference type="EMBL" id="ODA32253.1"/>
    </source>
</evidence>
<dbReference type="SMART" id="SM00642">
    <property type="entry name" value="Aamy"/>
    <property type="match status" value="1"/>
</dbReference>
<protein>
    <submittedName>
        <fullName evidence="6">Glycogen debranching enzyme GlgX</fullName>
    </submittedName>
</protein>
<reference evidence="6 7" key="1">
    <citation type="submission" date="2016-05" db="EMBL/GenBank/DDBJ databases">
        <title>Genomic Taxonomy of the Vibrionaceae.</title>
        <authorList>
            <person name="Gomez-Gil B."/>
            <person name="Enciso-Ibarra J."/>
        </authorList>
    </citation>
    <scope>NUCLEOTIDE SEQUENCE [LARGE SCALE GENOMIC DNA]</scope>
    <source>
        <strain evidence="6 7">CAIM 1920</strain>
    </source>
</reference>
<keyword evidence="3" id="KW-0326">Glycosidase</keyword>
<sequence>METLLTKKKQGAVVTDDGCYFSIHAPQINQIQLAIFNNDEPRFFDMKHTDGGAIHQCFIPNVTEDTQYSFCRKIKGSTQWLLDPCAKKVTRHPLCKKMLAAVTVKDQFDWQDVERPSIQRDETLIYELHAKGFSHLNRDLPEHLRGKFLGLCHPVMISHFKRTGVTTLQLMPIAASIDEAHLKSKKLTNFWGYNPVAWNAPDNRFAINDPVDELKTTVRELHREGIEVILDVVYNHTAESGEPGPVFHYKALDPLFYLHGYDGQFQNFTGCGNTIDLSHPPALKAVMDSLRYWVEEFKIDGFRFDLAATLGRRGECFDNAGGFFQTIYQDPVLSGIKLVAEPWDIGPDGYQLGHFPMGWLECNDKYRDTLRSYWHFNGQGLGEFATRIMGSRDIFSASVWPQKSSVNYITYHDGFTLQDLVSYQQKHNADNGEQNRDGHGDNRSCNHGVEGRTDNQSVVALRERQKRNLIASLLFSFGVPHLLAVDSLSHSQGGNNNAYCQDNNVSWPEWELDNNAKYFQTWMEAVISLRKQYMMPFIRAFSGAGRHTNRVEWLKQAGQPMEWQDWESERTIALHIGIGQDGNSLMILANPTADAASFSLLENQWELLLDTRQSSINKVAPKVVDNRFELIPHSMAILFQRGKAEHSL</sequence>
<keyword evidence="7" id="KW-1185">Reference proteome</keyword>
<evidence type="ECO:0000313" key="7">
    <source>
        <dbReference type="Proteomes" id="UP000094936"/>
    </source>
</evidence>
<dbReference type="STRING" id="1080227.A8L45_13760"/>
<gene>
    <name evidence="6" type="ORF">A8L45_13760</name>
</gene>
<dbReference type="SUPFAM" id="SSF51445">
    <property type="entry name" value="(Trans)glycosidases"/>
    <property type="match status" value="1"/>
</dbReference>
<keyword evidence="2" id="KW-0378">Hydrolase</keyword>
<dbReference type="AlphaFoldDB" id="A0A1C3EGA5"/>
<feature type="domain" description="Glycosyl hydrolase family 13 catalytic" evidence="5">
    <location>
        <begin position="154"/>
        <end position="530"/>
    </location>
</feature>
<dbReference type="RefSeq" id="WP_068903230.1">
    <property type="nucleotide sequence ID" value="NZ_JBHUIF010000016.1"/>
</dbReference>
<dbReference type="InterPro" id="IPR006047">
    <property type="entry name" value="GH13_cat_dom"/>
</dbReference>
<feature type="region of interest" description="Disordered" evidence="4">
    <location>
        <begin position="429"/>
        <end position="451"/>
    </location>
</feature>
<accession>A0A1C3EGA5</accession>
<dbReference type="InterPro" id="IPR017853">
    <property type="entry name" value="GH"/>
</dbReference>
<dbReference type="EMBL" id="LYBM01000025">
    <property type="protein sequence ID" value="ODA32253.1"/>
    <property type="molecule type" value="Genomic_DNA"/>
</dbReference>
<comment type="similarity">
    <text evidence="1">Belongs to the glycosyl hydrolase 13 family.</text>
</comment>
<evidence type="ECO:0000256" key="1">
    <source>
        <dbReference type="ARBA" id="ARBA00008061"/>
    </source>
</evidence>
<evidence type="ECO:0000259" key="5">
    <source>
        <dbReference type="SMART" id="SM00642"/>
    </source>
</evidence>
<dbReference type="Proteomes" id="UP000094936">
    <property type="component" value="Unassembled WGS sequence"/>
</dbReference>
<dbReference type="OrthoDB" id="3236218at2"/>
<comment type="caution">
    <text evidence="6">The sequence shown here is derived from an EMBL/GenBank/DDBJ whole genome shotgun (WGS) entry which is preliminary data.</text>
</comment>
<dbReference type="PANTHER" id="PTHR43002">
    <property type="entry name" value="GLYCOGEN DEBRANCHING ENZYME"/>
    <property type="match status" value="1"/>
</dbReference>
<dbReference type="SUPFAM" id="SSF51011">
    <property type="entry name" value="Glycosyl hydrolase domain"/>
    <property type="match status" value="1"/>
</dbReference>
<evidence type="ECO:0000256" key="4">
    <source>
        <dbReference type="SAM" id="MobiDB-lite"/>
    </source>
</evidence>
<dbReference type="Gene3D" id="3.20.20.80">
    <property type="entry name" value="Glycosidases"/>
    <property type="match status" value="1"/>
</dbReference>
<dbReference type="GO" id="GO:0005980">
    <property type="term" value="P:glycogen catabolic process"/>
    <property type="evidence" value="ECO:0007669"/>
    <property type="project" value="InterPro"/>
</dbReference>
<evidence type="ECO:0000256" key="3">
    <source>
        <dbReference type="ARBA" id="ARBA00023295"/>
    </source>
</evidence>
<dbReference type="SUPFAM" id="SSF81296">
    <property type="entry name" value="E set domains"/>
    <property type="match status" value="1"/>
</dbReference>
<organism evidence="6 7">
    <name type="scientific">Veronia pacifica</name>
    <dbReference type="NCBI Taxonomy" id="1080227"/>
    <lineage>
        <taxon>Bacteria</taxon>
        <taxon>Pseudomonadati</taxon>
        <taxon>Pseudomonadota</taxon>
        <taxon>Gammaproteobacteria</taxon>
        <taxon>Vibrionales</taxon>
        <taxon>Vibrionaceae</taxon>
        <taxon>Veronia</taxon>
    </lineage>
</organism>
<dbReference type="CDD" id="cd11326">
    <property type="entry name" value="AmyAc_Glg_debranch"/>
    <property type="match status" value="1"/>
</dbReference>
<dbReference type="Gene3D" id="2.60.40.10">
    <property type="entry name" value="Immunoglobulins"/>
    <property type="match status" value="1"/>
</dbReference>
<dbReference type="Pfam" id="PF02922">
    <property type="entry name" value="CBM_48"/>
    <property type="match status" value="1"/>
</dbReference>
<dbReference type="InterPro" id="IPR013783">
    <property type="entry name" value="Ig-like_fold"/>
</dbReference>
<evidence type="ECO:0000256" key="2">
    <source>
        <dbReference type="ARBA" id="ARBA00022801"/>
    </source>
</evidence>